<evidence type="ECO:0000259" key="4">
    <source>
        <dbReference type="PROSITE" id="PS50110"/>
    </source>
</evidence>
<organism evidence="5 6">
    <name type="scientific">Vibrio maritimus</name>
    <dbReference type="NCBI Taxonomy" id="990268"/>
    <lineage>
        <taxon>Bacteria</taxon>
        <taxon>Pseudomonadati</taxon>
        <taxon>Pseudomonadota</taxon>
        <taxon>Gammaproteobacteria</taxon>
        <taxon>Vibrionales</taxon>
        <taxon>Vibrionaceae</taxon>
        <taxon>Vibrio</taxon>
    </lineage>
</organism>
<dbReference type="PROSITE" id="PS50110">
    <property type="entry name" value="RESPONSE_REGULATORY"/>
    <property type="match status" value="1"/>
</dbReference>
<evidence type="ECO:0000256" key="1">
    <source>
        <dbReference type="ARBA" id="ARBA00022500"/>
    </source>
</evidence>
<comment type="caution">
    <text evidence="5">The sequence shown here is derived from an EMBL/GenBank/DDBJ whole genome shotgun (WGS) entry which is preliminary data.</text>
</comment>
<dbReference type="InterPro" id="IPR050595">
    <property type="entry name" value="Bact_response_regulator"/>
</dbReference>
<protein>
    <submittedName>
        <fullName evidence="5">Chemotaxis protein CheC-inhibitor of MCP methylation</fullName>
    </submittedName>
</protein>
<dbReference type="SUPFAM" id="SSF52172">
    <property type="entry name" value="CheY-like"/>
    <property type="match status" value="1"/>
</dbReference>
<gene>
    <name evidence="5" type="ORF">JCM19235_2170</name>
</gene>
<evidence type="ECO:0000256" key="2">
    <source>
        <dbReference type="ARBA" id="ARBA00022553"/>
    </source>
</evidence>
<feature type="modified residue" description="4-aspartylphosphate" evidence="3">
    <location>
        <position position="52"/>
    </location>
</feature>
<evidence type="ECO:0000313" key="5">
    <source>
        <dbReference type="EMBL" id="GAL18747.1"/>
    </source>
</evidence>
<sequence>MRILICDDSKVARKSIANCIDASFAGDILFATNGHEAIEIIEFQPVDIVFLDITMHEMDGFEVLSILQQRRCTAKIVMVSGDIQELAQARCFELGAYAFVQKPLSSEVAIPLFNDLSIPYKRTSTERQHYSKAQMFERFQETSNIALGAGAATISMLLKEFILLPVPTVGELSFSELTMMIQDTLTRENSCAAAQRFVGGGLHGEALVCIEGDSIAQVGERLGFASGEVSNDEVVVNLVNVLVSSFLVSLSEQLCLEFSLREPLRINDFSQKIRCSRITSMYLPLNIPTMQRLWTCFVQSCLCSTRSQSILFVAKWSYCNDDHDTGFVRLSLDHAAT</sequence>
<dbReference type="InterPro" id="IPR011006">
    <property type="entry name" value="CheY-like_superfamily"/>
</dbReference>
<dbReference type="STRING" id="990268.JCM19235_2170"/>
<dbReference type="EMBL" id="BBMR01000003">
    <property type="protein sequence ID" value="GAL18747.1"/>
    <property type="molecule type" value="Genomic_DNA"/>
</dbReference>
<dbReference type="AlphaFoldDB" id="A0A090SGY7"/>
<dbReference type="GO" id="GO:0000160">
    <property type="term" value="P:phosphorelay signal transduction system"/>
    <property type="evidence" value="ECO:0007669"/>
    <property type="project" value="InterPro"/>
</dbReference>
<dbReference type="OrthoDB" id="281471at2"/>
<dbReference type="Gene3D" id="3.40.1550.10">
    <property type="entry name" value="CheC-like"/>
    <property type="match status" value="1"/>
</dbReference>
<evidence type="ECO:0000313" key="6">
    <source>
        <dbReference type="Proteomes" id="UP000029228"/>
    </source>
</evidence>
<dbReference type="PANTHER" id="PTHR44591:SF24">
    <property type="entry name" value="PROTEIN-GLUTAMATE METHYLESTERASE_PROTEIN-GLUTAMINE GLUTAMINASE 1"/>
    <property type="match status" value="1"/>
</dbReference>
<name>A0A090SGY7_9VIBR</name>
<dbReference type="PANTHER" id="PTHR44591">
    <property type="entry name" value="STRESS RESPONSE REGULATOR PROTEIN 1"/>
    <property type="match status" value="1"/>
</dbReference>
<dbReference type="SMART" id="SM00448">
    <property type="entry name" value="REC"/>
    <property type="match status" value="1"/>
</dbReference>
<keyword evidence="6" id="KW-1185">Reference proteome</keyword>
<reference evidence="5 6" key="1">
    <citation type="submission" date="2014-09" db="EMBL/GenBank/DDBJ databases">
        <title>Vibrio maritimus JCM 19235. (C45) whole genome shotgun sequence.</title>
        <authorList>
            <person name="Sawabe T."/>
            <person name="Meirelles P."/>
            <person name="Nakanishi M."/>
            <person name="Sayaka M."/>
            <person name="Hattori M."/>
            <person name="Ohkuma M."/>
        </authorList>
    </citation>
    <scope>NUCLEOTIDE SEQUENCE [LARGE SCALE GENOMIC DNA]</scope>
    <source>
        <strain evidence="6">JCM19235</strain>
    </source>
</reference>
<dbReference type="GO" id="GO:0006935">
    <property type="term" value="P:chemotaxis"/>
    <property type="evidence" value="ECO:0007669"/>
    <property type="project" value="UniProtKB-KW"/>
</dbReference>
<evidence type="ECO:0000256" key="3">
    <source>
        <dbReference type="PROSITE-ProRule" id="PRU00169"/>
    </source>
</evidence>
<keyword evidence="2 3" id="KW-0597">Phosphoprotein</keyword>
<feature type="domain" description="Response regulatory" evidence="4">
    <location>
        <begin position="2"/>
        <end position="117"/>
    </location>
</feature>
<dbReference type="Pfam" id="PF00072">
    <property type="entry name" value="Response_reg"/>
    <property type="match status" value="1"/>
</dbReference>
<dbReference type="InterPro" id="IPR028976">
    <property type="entry name" value="CheC-like_sf"/>
</dbReference>
<keyword evidence="1" id="KW-0145">Chemotaxis</keyword>
<dbReference type="SUPFAM" id="SSF103039">
    <property type="entry name" value="CheC-like"/>
    <property type="match status" value="1"/>
</dbReference>
<accession>A0A090SGY7</accession>
<proteinExistence type="predicted"/>
<dbReference type="Proteomes" id="UP000029228">
    <property type="component" value="Unassembled WGS sequence"/>
</dbReference>
<dbReference type="Gene3D" id="3.40.50.2300">
    <property type="match status" value="1"/>
</dbReference>
<dbReference type="InterPro" id="IPR001789">
    <property type="entry name" value="Sig_transdc_resp-reg_receiver"/>
</dbReference>
<reference evidence="5 6" key="2">
    <citation type="submission" date="2014-09" db="EMBL/GenBank/DDBJ databases">
        <authorList>
            <consortium name="NBRP consortium"/>
            <person name="Sawabe T."/>
            <person name="Meirelles P."/>
            <person name="Nakanishi M."/>
            <person name="Sayaka M."/>
            <person name="Hattori M."/>
            <person name="Ohkuma M."/>
        </authorList>
    </citation>
    <scope>NUCLEOTIDE SEQUENCE [LARGE SCALE GENOMIC DNA]</scope>
    <source>
        <strain evidence="6">JCM19235</strain>
    </source>
</reference>